<evidence type="ECO:0000313" key="3">
    <source>
        <dbReference type="Proteomes" id="UP000321514"/>
    </source>
</evidence>
<dbReference type="Pfam" id="PF00094">
    <property type="entry name" value="VWD"/>
    <property type="match status" value="1"/>
</dbReference>
<proteinExistence type="predicted"/>
<dbReference type="InterPro" id="IPR001846">
    <property type="entry name" value="VWF_type-D"/>
</dbReference>
<dbReference type="PROSITE" id="PS51233">
    <property type="entry name" value="VWFD"/>
    <property type="match status" value="1"/>
</dbReference>
<dbReference type="Proteomes" id="UP000321514">
    <property type="component" value="Unassembled WGS sequence"/>
</dbReference>
<reference evidence="2 3" key="1">
    <citation type="submission" date="2019-07" db="EMBL/GenBank/DDBJ databases">
        <title>Whole genome shotgun sequence of Myxococcus fulvus NBRC 100333.</title>
        <authorList>
            <person name="Hosoyama A."/>
            <person name="Uohara A."/>
            <person name="Ohji S."/>
            <person name="Ichikawa N."/>
        </authorList>
    </citation>
    <scope>NUCLEOTIDE SEQUENCE [LARGE SCALE GENOMIC DNA]</scope>
    <source>
        <strain evidence="2 3">NBRC 100333</strain>
    </source>
</reference>
<comment type="caution">
    <text evidence="2">The sequence shown here is derived from an EMBL/GenBank/DDBJ whole genome shotgun (WGS) entry which is preliminary data.</text>
</comment>
<dbReference type="SMART" id="SM00216">
    <property type="entry name" value="VWD"/>
    <property type="match status" value="1"/>
</dbReference>
<dbReference type="AlphaFoldDB" id="A0A511TB52"/>
<protein>
    <recommendedName>
        <fullName evidence="1">VWFD domain-containing protein</fullName>
    </recommendedName>
</protein>
<sequence length="884" mass="92764">MGLPAMAQVPAWIWHRGTANADRGRAVAATAEGVYSTGESTGAFDSSIPVGGSDVVVTKHLANGTKVWSVMLGTTSLEVGTGIATYTVPATPQVYVTGYTTGGWGGGFQGVQDAFLARVNPANGALQWVRQLGTPALDQAQGVATDPAGSIYIAGHTAGTLPGNVTAGSQDGFLAKYDSTGTQLWVRQFGSTLAEVVRGVAADANNDVYVVGSTTGSFAAANVGSTDLFIVKYNSAGVQQWRRQMGTTGAESIYGVATSRLASGAINVYVVGYSDMPFDGQPSAGGQDAIIVKFDGAGTRVWSRQFGTPGSELALGIASDGGANVYITGRSNYDFATNLPNSSYDFFMQKYDSGGGLLLTRQFGSSNMNDPAMQDDVGNGVAADINDSVYVTGSTQGEFASSPLPNAGGDDYVVFRYEDGCQINTPGQCGIGYGWGDPHLVTFDNRHYDFQGAGEFIFVESTDANAPLVAQARMQPWVNNNRVTVMTAVATRLGGSRVGVYLTTGGHELRVDGVLTTVTVGDTIPVAGGGRILRRDAASYVLSYPGGDKALVTLNGTYMDFNFALKPTRRGRIRGLLGNYDGVATNEYALRNGTQLTPTLSFTELYVGPTSFATSWRISQAESLFDYASGQSTATFTIPDFPAAPATVADLPATERDAARNRCLAGGVQTGVFLDSCTVDVAVTQDTSFIAATARVQAQVQAQRGPQAPAPVPAGNRLYFSNFGAAVGAEWSSNLISRTPNGVQSFLGPFTTEVVRLTLPATGKPGIVSLSFELYILDAWTGDSAPGTNTWYLQQGSALVGGTFSNTTSTQSYPRVGSPARTGSIANNTLGYQDGDSTYRFKWRFDTSGTAPIVLTFSRWNNGATNPLLAAPSWGVDNVELAQE</sequence>
<dbReference type="EMBL" id="BJXR01000038">
    <property type="protein sequence ID" value="GEN10378.1"/>
    <property type="molecule type" value="Genomic_DNA"/>
</dbReference>
<feature type="domain" description="VWFD" evidence="1">
    <location>
        <begin position="430"/>
        <end position="624"/>
    </location>
</feature>
<dbReference type="RefSeq" id="WP_170300488.1">
    <property type="nucleotide sequence ID" value="NZ_BJXR01000038.1"/>
</dbReference>
<organism evidence="2 3">
    <name type="scientific">Myxococcus fulvus</name>
    <dbReference type="NCBI Taxonomy" id="33"/>
    <lineage>
        <taxon>Bacteria</taxon>
        <taxon>Pseudomonadati</taxon>
        <taxon>Myxococcota</taxon>
        <taxon>Myxococcia</taxon>
        <taxon>Myxococcales</taxon>
        <taxon>Cystobacterineae</taxon>
        <taxon>Myxococcaceae</taxon>
        <taxon>Myxococcus</taxon>
    </lineage>
</organism>
<dbReference type="Pfam" id="PF06739">
    <property type="entry name" value="SBBP"/>
    <property type="match status" value="4"/>
</dbReference>
<evidence type="ECO:0000313" key="2">
    <source>
        <dbReference type="EMBL" id="GEN10378.1"/>
    </source>
</evidence>
<dbReference type="STRING" id="1334629.MFUL124B02_13480"/>
<dbReference type="PANTHER" id="PTHR35580:SF1">
    <property type="entry name" value="PHYTASE-LIKE DOMAIN-CONTAINING PROTEIN"/>
    <property type="match status" value="1"/>
</dbReference>
<evidence type="ECO:0000259" key="1">
    <source>
        <dbReference type="PROSITE" id="PS51233"/>
    </source>
</evidence>
<dbReference type="SUPFAM" id="SSF101898">
    <property type="entry name" value="NHL repeat"/>
    <property type="match status" value="1"/>
</dbReference>
<dbReference type="InterPro" id="IPR052918">
    <property type="entry name" value="Motility_Chemotaxis_Reg"/>
</dbReference>
<dbReference type="PANTHER" id="PTHR35580">
    <property type="entry name" value="CELL SURFACE GLYCOPROTEIN (S-LAYER PROTEIN)-LIKE PROTEIN"/>
    <property type="match status" value="1"/>
</dbReference>
<dbReference type="InterPro" id="IPR010620">
    <property type="entry name" value="SBBP_repeat"/>
</dbReference>
<name>A0A511TB52_MYXFU</name>
<gene>
    <name evidence="2" type="ORF">MFU01_54150</name>
</gene>
<accession>A0A511TB52</accession>